<feature type="region of interest" description="Disordered" evidence="1">
    <location>
        <begin position="8"/>
        <end position="39"/>
    </location>
</feature>
<evidence type="ECO:0000313" key="3">
    <source>
        <dbReference type="Proteomes" id="UP000646548"/>
    </source>
</evidence>
<gene>
    <name evidence="2" type="ORF">FQA47_010799</name>
</gene>
<dbReference type="EMBL" id="WKFB01000142">
    <property type="protein sequence ID" value="KAF6734143.1"/>
    <property type="molecule type" value="Genomic_DNA"/>
</dbReference>
<proteinExistence type="predicted"/>
<accession>A0A834FHA9</accession>
<protein>
    <submittedName>
        <fullName evidence="2">Uncharacterized protein</fullName>
    </submittedName>
</protein>
<name>A0A834FHA9_ORYME</name>
<evidence type="ECO:0000256" key="1">
    <source>
        <dbReference type="SAM" id="MobiDB-lite"/>
    </source>
</evidence>
<reference evidence="2" key="1">
    <citation type="journal article" name="BMC Genomics">
        <title>Long-read sequencing and de novo genome assembly of marine medaka (Oryzias melastigma).</title>
        <authorList>
            <person name="Liang P."/>
            <person name="Saqib H.S.A."/>
            <person name="Ni X."/>
            <person name="Shen Y."/>
        </authorList>
    </citation>
    <scope>NUCLEOTIDE SEQUENCE</scope>
    <source>
        <strain evidence="2">Bigg-433</strain>
    </source>
</reference>
<sequence>GFALIYIISSSNEEEEEGGRKEEEKEEEEKIRNDNFPFFESHRSPSAEQHFLRKDASLSGIALWRRLALAGTMPLLQIWTGKFHPPI</sequence>
<feature type="compositionally biased region" description="Basic and acidic residues" evidence="1">
    <location>
        <begin position="18"/>
        <end position="33"/>
    </location>
</feature>
<feature type="non-terminal residue" evidence="2">
    <location>
        <position position="1"/>
    </location>
</feature>
<dbReference type="AlphaFoldDB" id="A0A834FHA9"/>
<evidence type="ECO:0000313" key="2">
    <source>
        <dbReference type="EMBL" id="KAF6734143.1"/>
    </source>
</evidence>
<comment type="caution">
    <text evidence="2">The sequence shown here is derived from an EMBL/GenBank/DDBJ whole genome shotgun (WGS) entry which is preliminary data.</text>
</comment>
<dbReference type="Proteomes" id="UP000646548">
    <property type="component" value="Unassembled WGS sequence"/>
</dbReference>
<organism evidence="2 3">
    <name type="scientific">Oryzias melastigma</name>
    <name type="common">Marine medaka</name>
    <dbReference type="NCBI Taxonomy" id="30732"/>
    <lineage>
        <taxon>Eukaryota</taxon>
        <taxon>Metazoa</taxon>
        <taxon>Chordata</taxon>
        <taxon>Craniata</taxon>
        <taxon>Vertebrata</taxon>
        <taxon>Euteleostomi</taxon>
        <taxon>Actinopterygii</taxon>
        <taxon>Neopterygii</taxon>
        <taxon>Teleostei</taxon>
        <taxon>Neoteleostei</taxon>
        <taxon>Acanthomorphata</taxon>
        <taxon>Ovalentaria</taxon>
        <taxon>Atherinomorphae</taxon>
        <taxon>Beloniformes</taxon>
        <taxon>Adrianichthyidae</taxon>
        <taxon>Oryziinae</taxon>
        <taxon>Oryzias</taxon>
    </lineage>
</organism>